<evidence type="ECO:0000313" key="2">
    <source>
        <dbReference type="Proteomes" id="UP000182654"/>
    </source>
</evidence>
<proteinExistence type="predicted"/>
<name>A0ABY0RZE6_9PSED</name>
<gene>
    <name evidence="1" type="ORF">SAMN04490184_1080</name>
</gene>
<protein>
    <submittedName>
        <fullName evidence="1">Uncharacterized protein</fullName>
    </submittedName>
</protein>
<organism evidence="1 2">
    <name type="scientific">Pseudomonas extremorientalis</name>
    <dbReference type="NCBI Taxonomy" id="169669"/>
    <lineage>
        <taxon>Bacteria</taxon>
        <taxon>Pseudomonadati</taxon>
        <taxon>Pseudomonadota</taxon>
        <taxon>Gammaproteobacteria</taxon>
        <taxon>Pseudomonadales</taxon>
        <taxon>Pseudomonadaceae</taxon>
        <taxon>Pseudomonas</taxon>
    </lineage>
</organism>
<accession>A0ABY0RZE6</accession>
<reference evidence="1 2" key="1">
    <citation type="submission" date="2016-10" db="EMBL/GenBank/DDBJ databases">
        <authorList>
            <person name="Varghese N."/>
            <person name="Submissions S."/>
        </authorList>
    </citation>
    <scope>NUCLEOTIDE SEQUENCE [LARGE SCALE GENOMIC DNA]</scope>
    <source>
        <strain evidence="1 2">BS2774</strain>
    </source>
</reference>
<dbReference type="Proteomes" id="UP000182654">
    <property type="component" value="Chromosome I"/>
</dbReference>
<sequence>MFGDLVFQGFPGRLKRYWRFFGGRGGWFLVGCWFSRLVTCYGFNRFTCAVGGAGSGHTGDGTDSDCFASANQGGNDCSKKWKHR</sequence>
<keyword evidence="2" id="KW-1185">Reference proteome</keyword>
<dbReference type="EMBL" id="LT629708">
    <property type="protein sequence ID" value="SDO65353.1"/>
    <property type="molecule type" value="Genomic_DNA"/>
</dbReference>
<evidence type="ECO:0000313" key="1">
    <source>
        <dbReference type="EMBL" id="SDO65353.1"/>
    </source>
</evidence>